<evidence type="ECO:0000256" key="2">
    <source>
        <dbReference type="SAM" id="SignalP"/>
    </source>
</evidence>
<feature type="region of interest" description="Disordered" evidence="1">
    <location>
        <begin position="202"/>
        <end position="237"/>
    </location>
</feature>
<evidence type="ECO:0000313" key="3">
    <source>
        <dbReference type="EMBL" id="KIY52160.1"/>
    </source>
</evidence>
<keyword evidence="2" id="KW-0732">Signal</keyword>
<accession>A0A0D7AJX3</accession>
<feature type="region of interest" description="Disordered" evidence="1">
    <location>
        <begin position="26"/>
        <end position="105"/>
    </location>
</feature>
<keyword evidence="4" id="KW-1185">Reference proteome</keyword>
<feature type="compositionally biased region" description="Gly residues" evidence="1">
    <location>
        <begin position="269"/>
        <end position="279"/>
    </location>
</feature>
<name>A0A0D7AJX3_9AGAR</name>
<feature type="compositionally biased region" description="Basic and acidic residues" evidence="1">
    <location>
        <begin position="254"/>
        <end position="264"/>
    </location>
</feature>
<feature type="compositionally biased region" description="Low complexity" evidence="1">
    <location>
        <begin position="83"/>
        <end position="105"/>
    </location>
</feature>
<sequence length="386" mass="43054">MRSRRYICLLILLCILLCACTASSEPAKADDKSDKPGNKLQQWFGRTKKAPGTSKADTEKVDLNKPLPQTPPNSRPGTPKQEGSGNRPGSSRSRQSTSSSTSTTSIASTTYGDLAFDRLGSALLYLQALGGTSVQREKWIQVFVSYIRDNPSSLELLFTDMTRLLKTLADMEKENHIRPDLSRLNKLLEDIKNFLERHYIPEADDKDGKSKANGQGKEKEQTKEAKEGLAQQKKTSKDSKLCLKNWAQRIRRPKKDDKGKKSEASCEGMGMGMGMGMGNGKETEKDNAETKEDGAQQEKPTKHSKLYSKYFAERISKAIDSYRNKLADECAILTLQCHVSSHDHSMSILQKQDRMLIDQKAALNMQNQMLSALNAGVKGQPRRNSF</sequence>
<protein>
    <submittedName>
        <fullName evidence="3">Uncharacterized protein</fullName>
    </submittedName>
</protein>
<feature type="region of interest" description="Disordered" evidence="1">
    <location>
        <begin position="251"/>
        <end position="303"/>
    </location>
</feature>
<proteinExistence type="predicted"/>
<evidence type="ECO:0000313" key="4">
    <source>
        <dbReference type="Proteomes" id="UP000054144"/>
    </source>
</evidence>
<feature type="compositionally biased region" description="Basic and acidic residues" evidence="1">
    <location>
        <begin position="202"/>
        <end position="227"/>
    </location>
</feature>
<feature type="compositionally biased region" description="Basic and acidic residues" evidence="1">
    <location>
        <begin position="27"/>
        <end position="37"/>
    </location>
</feature>
<dbReference type="Proteomes" id="UP000054144">
    <property type="component" value="Unassembled WGS sequence"/>
</dbReference>
<organism evidence="3 4">
    <name type="scientific">Fistulina hepatica ATCC 64428</name>
    <dbReference type="NCBI Taxonomy" id="1128425"/>
    <lineage>
        <taxon>Eukaryota</taxon>
        <taxon>Fungi</taxon>
        <taxon>Dikarya</taxon>
        <taxon>Basidiomycota</taxon>
        <taxon>Agaricomycotina</taxon>
        <taxon>Agaricomycetes</taxon>
        <taxon>Agaricomycetidae</taxon>
        <taxon>Agaricales</taxon>
        <taxon>Fistulinaceae</taxon>
        <taxon>Fistulina</taxon>
    </lineage>
</organism>
<evidence type="ECO:0000256" key="1">
    <source>
        <dbReference type="SAM" id="MobiDB-lite"/>
    </source>
</evidence>
<feature type="chain" id="PRO_5002316555" evidence="2">
    <location>
        <begin position="25"/>
        <end position="386"/>
    </location>
</feature>
<dbReference type="PROSITE" id="PS51257">
    <property type="entry name" value="PROKAR_LIPOPROTEIN"/>
    <property type="match status" value="1"/>
</dbReference>
<reference evidence="3 4" key="1">
    <citation type="journal article" date="2015" name="Fungal Genet. Biol.">
        <title>Evolution of novel wood decay mechanisms in Agaricales revealed by the genome sequences of Fistulina hepatica and Cylindrobasidium torrendii.</title>
        <authorList>
            <person name="Floudas D."/>
            <person name="Held B.W."/>
            <person name="Riley R."/>
            <person name="Nagy L.G."/>
            <person name="Koehler G."/>
            <person name="Ransdell A.S."/>
            <person name="Younus H."/>
            <person name="Chow J."/>
            <person name="Chiniquy J."/>
            <person name="Lipzen A."/>
            <person name="Tritt A."/>
            <person name="Sun H."/>
            <person name="Haridas S."/>
            <person name="LaButti K."/>
            <person name="Ohm R.A."/>
            <person name="Kues U."/>
            <person name="Blanchette R.A."/>
            <person name="Grigoriev I.V."/>
            <person name="Minto R.E."/>
            <person name="Hibbett D.S."/>
        </authorList>
    </citation>
    <scope>NUCLEOTIDE SEQUENCE [LARGE SCALE GENOMIC DNA]</scope>
    <source>
        <strain evidence="3 4">ATCC 64428</strain>
    </source>
</reference>
<gene>
    <name evidence="3" type="ORF">FISHEDRAFT_56137</name>
</gene>
<dbReference type="AlphaFoldDB" id="A0A0D7AJX3"/>
<dbReference type="EMBL" id="KN881645">
    <property type="protein sequence ID" value="KIY52160.1"/>
    <property type="molecule type" value="Genomic_DNA"/>
</dbReference>
<feature type="signal peptide" evidence="2">
    <location>
        <begin position="1"/>
        <end position="24"/>
    </location>
</feature>
<feature type="compositionally biased region" description="Basic and acidic residues" evidence="1">
    <location>
        <begin position="281"/>
        <end position="301"/>
    </location>
</feature>